<feature type="region of interest" description="Disordered" evidence="1">
    <location>
        <begin position="254"/>
        <end position="282"/>
    </location>
</feature>
<reference evidence="2" key="1">
    <citation type="submission" date="2022-01" db="EMBL/GenBank/DDBJ databases">
        <authorList>
            <person name="King R."/>
        </authorList>
    </citation>
    <scope>NUCLEOTIDE SEQUENCE</scope>
</reference>
<sequence>MDSFYDAPRRPPTPIARETLSAEPVVPEISVLCTSNNAPRNTFTSYNQWKHHQNNFLGPNKENVNSCVQQPQNSSILKKHVRFENPVLQQKPPDILKPLNLYQNNKGGKQALTFQQIYMGNVPSRQLDLSIMDFPKKVSPIKNKKVSLSPTKPQKKETPKTYKEFMETQKKPNDIVFNDSVTDIFHYNNSKTKQKITEHHNHTKPQQNIAEQNNIQSHPAVQENNFERVARAYLQRQSPQNDQIQNIPQDFFQRQSPQNHQTQNKPQGFFKNQQPTSNDGFESHDFPMYSCTYQSQSQNNEMPRYSQNETREKLPSTNIQRTEINTPTFKQNFSEHQRVFDKDHVPKNKESPKTCVCCSETPKHPNNKADDDLSTKDLLKIIAQQSQQITNQNSQILLLQQQVTELVSMQKNNEIYRQRMVETGHCCQRDGNSYQKKIPIEQPNDNFLKNGYVQEECITSTQREIFNEVEANKNKNNQMPFSIGLTTSFEVSFRRPNNRAPNDIIYQQRNPKLLDLESETPKIQEITETESTKSDRYDAQQVNAIDNNKGTLVDTSMVFKEPIQVRESCPSPEPSIKINMNDFDESESDEEDSSQVEVSFYRNLMSQVNKILQRAQIDTGEDFGTSKLNNKTIHKVKEATMKHLKRIGIDMPNFEESPGSNSSSEDLHGQSYDQDDISFAVKQLLMKYLPADHLSKLAATAKADARLTPKEKVGAIKNRPEFSFATVEYMKKYNLIANNQKDFNKVHKQTSSKQSPKILDISKLKQQPKLL</sequence>
<dbReference type="OrthoDB" id="76173at2759"/>
<keyword evidence="3" id="KW-1185">Reference proteome</keyword>
<protein>
    <submittedName>
        <fullName evidence="2">Uncharacterized protein</fullName>
    </submittedName>
</protein>
<feature type="compositionally biased region" description="Polar residues" evidence="1">
    <location>
        <begin position="254"/>
        <end position="280"/>
    </location>
</feature>
<accession>A0A9N9ML18</accession>
<evidence type="ECO:0000313" key="3">
    <source>
        <dbReference type="Proteomes" id="UP001152799"/>
    </source>
</evidence>
<gene>
    <name evidence="2" type="ORF">CEUTPL_LOCUS7479</name>
</gene>
<evidence type="ECO:0000256" key="1">
    <source>
        <dbReference type="SAM" id="MobiDB-lite"/>
    </source>
</evidence>
<organism evidence="2 3">
    <name type="scientific">Ceutorhynchus assimilis</name>
    <name type="common">cabbage seed weevil</name>
    <dbReference type="NCBI Taxonomy" id="467358"/>
    <lineage>
        <taxon>Eukaryota</taxon>
        <taxon>Metazoa</taxon>
        <taxon>Ecdysozoa</taxon>
        <taxon>Arthropoda</taxon>
        <taxon>Hexapoda</taxon>
        <taxon>Insecta</taxon>
        <taxon>Pterygota</taxon>
        <taxon>Neoptera</taxon>
        <taxon>Endopterygota</taxon>
        <taxon>Coleoptera</taxon>
        <taxon>Polyphaga</taxon>
        <taxon>Cucujiformia</taxon>
        <taxon>Curculionidae</taxon>
        <taxon>Ceutorhynchinae</taxon>
        <taxon>Ceutorhynchus</taxon>
    </lineage>
</organism>
<feature type="region of interest" description="Disordered" evidence="1">
    <location>
        <begin position="651"/>
        <end position="671"/>
    </location>
</feature>
<name>A0A9N9ML18_9CUCU</name>
<dbReference type="AlphaFoldDB" id="A0A9N9ML18"/>
<evidence type="ECO:0000313" key="2">
    <source>
        <dbReference type="EMBL" id="CAG9766908.1"/>
    </source>
</evidence>
<dbReference type="Proteomes" id="UP001152799">
    <property type="component" value="Chromosome 3"/>
</dbReference>
<dbReference type="EMBL" id="OU892279">
    <property type="protein sequence ID" value="CAG9766908.1"/>
    <property type="molecule type" value="Genomic_DNA"/>
</dbReference>
<proteinExistence type="predicted"/>